<keyword evidence="2" id="KW-1185">Reference proteome</keyword>
<reference evidence="2" key="1">
    <citation type="journal article" date="2019" name="Int. J. Syst. Evol. Microbiol.">
        <title>The Global Catalogue of Microorganisms (GCM) 10K type strain sequencing project: providing services to taxonomists for standard genome sequencing and annotation.</title>
        <authorList>
            <consortium name="The Broad Institute Genomics Platform"/>
            <consortium name="The Broad Institute Genome Sequencing Center for Infectious Disease"/>
            <person name="Wu L."/>
            <person name="Ma J."/>
        </authorList>
    </citation>
    <scope>NUCLEOTIDE SEQUENCE [LARGE SCALE GENOMIC DNA]</scope>
    <source>
        <strain evidence="2">CCUG 57113</strain>
    </source>
</reference>
<organism evidence="1 2">
    <name type="scientific">Cohnella suwonensis</name>
    <dbReference type="NCBI Taxonomy" id="696072"/>
    <lineage>
        <taxon>Bacteria</taxon>
        <taxon>Bacillati</taxon>
        <taxon>Bacillota</taxon>
        <taxon>Bacilli</taxon>
        <taxon>Bacillales</taxon>
        <taxon>Paenibacillaceae</taxon>
        <taxon>Cohnella</taxon>
    </lineage>
</organism>
<protein>
    <submittedName>
        <fullName evidence="1">Uncharacterized protein</fullName>
    </submittedName>
</protein>
<gene>
    <name evidence="1" type="ORF">ACFPPD_18615</name>
</gene>
<evidence type="ECO:0000313" key="2">
    <source>
        <dbReference type="Proteomes" id="UP001596105"/>
    </source>
</evidence>
<proteinExistence type="predicted"/>
<dbReference type="RefSeq" id="WP_209749200.1">
    <property type="nucleotide sequence ID" value="NZ_JBHSMH010000072.1"/>
</dbReference>
<comment type="caution">
    <text evidence="1">The sequence shown here is derived from an EMBL/GenBank/DDBJ whole genome shotgun (WGS) entry which is preliminary data.</text>
</comment>
<accession>A0ABW0LY08</accession>
<dbReference type="Proteomes" id="UP001596105">
    <property type="component" value="Unassembled WGS sequence"/>
</dbReference>
<name>A0ABW0LY08_9BACL</name>
<sequence>MPNEMIYSSEFIDIRADNDKKQVHIELSTSGYRPKYVSLFVEDAAELDRIIAALQRAKSALA</sequence>
<evidence type="ECO:0000313" key="1">
    <source>
        <dbReference type="EMBL" id="MFC5470704.1"/>
    </source>
</evidence>
<dbReference type="EMBL" id="JBHSMH010000072">
    <property type="protein sequence ID" value="MFC5470704.1"/>
    <property type="molecule type" value="Genomic_DNA"/>
</dbReference>